<comment type="caution">
    <text evidence="2">The sequence shown here is derived from an EMBL/GenBank/DDBJ whole genome shotgun (WGS) entry which is preliminary data.</text>
</comment>
<dbReference type="EMBL" id="JBEGDP010000003">
    <property type="protein sequence ID" value="MEQ7846637.1"/>
    <property type="molecule type" value="Genomic_DNA"/>
</dbReference>
<evidence type="ECO:0000256" key="1">
    <source>
        <dbReference type="SAM" id="MobiDB-lite"/>
    </source>
</evidence>
<dbReference type="InterPro" id="IPR022183">
    <property type="entry name" value="DUF3710"/>
</dbReference>
<reference evidence="2 3" key="1">
    <citation type="submission" date="2024-02" db="EMBL/GenBank/DDBJ databases">
        <title>Full genome sequence of Nocardioides kribbensis.</title>
        <authorList>
            <person name="Poletto B.L."/>
            <person name="Silva G."/>
            <person name="Galante D."/>
            <person name="Campos K.R."/>
            <person name="Santos M.B.N."/>
            <person name="Sacchi C.T."/>
        </authorList>
    </citation>
    <scope>NUCLEOTIDE SEQUENCE [LARGE SCALE GENOMIC DNA]</scope>
    <source>
        <strain evidence="2 3">O4R</strain>
    </source>
</reference>
<accession>A0ABV1NVW8</accession>
<feature type="region of interest" description="Disordered" evidence="1">
    <location>
        <begin position="1"/>
        <end position="38"/>
    </location>
</feature>
<dbReference type="RefSeq" id="WP_056862591.1">
    <property type="nucleotide sequence ID" value="NZ_BAAAMM010000002.1"/>
</dbReference>
<protein>
    <submittedName>
        <fullName evidence="2">DUF3710 domain-containing protein</fullName>
    </submittedName>
</protein>
<dbReference type="Proteomes" id="UP001482520">
    <property type="component" value="Unassembled WGS sequence"/>
</dbReference>
<feature type="compositionally biased region" description="Polar residues" evidence="1">
    <location>
        <begin position="206"/>
        <end position="223"/>
    </location>
</feature>
<name>A0ABV1NVW8_9ACTN</name>
<organism evidence="2 3">
    <name type="scientific">Nocardioides kribbensis</name>
    <dbReference type="NCBI Taxonomy" id="305517"/>
    <lineage>
        <taxon>Bacteria</taxon>
        <taxon>Bacillati</taxon>
        <taxon>Actinomycetota</taxon>
        <taxon>Actinomycetes</taxon>
        <taxon>Propionibacteriales</taxon>
        <taxon>Nocardioidaceae</taxon>
        <taxon>Nocardioides</taxon>
    </lineage>
</organism>
<evidence type="ECO:0000313" key="3">
    <source>
        <dbReference type="Proteomes" id="UP001482520"/>
    </source>
</evidence>
<gene>
    <name evidence="2" type="ORF">V6R90_05045</name>
</gene>
<keyword evidence="3" id="KW-1185">Reference proteome</keyword>
<sequence>MKFRRKSQVTAEELDDASQPQEPARGPFDAEDLPDDGVTRADLGSLLIEPSADRELRLQVEESTGKVQAVMLAGPDGALELRAFAAPRNGDLWSEVRPQIAADMTRRGGTATEVEGPFGVELQCQLATQLPDGRTGTQHSRIIGVNGSRWLLRATLIGGPAREPETAADWEHVITRVAVRRGEGAMPVGEALPVSLPDNARKVQPAQRTAQETGQQLTQPTGE</sequence>
<feature type="region of interest" description="Disordered" evidence="1">
    <location>
        <begin position="189"/>
        <end position="223"/>
    </location>
</feature>
<proteinExistence type="predicted"/>
<dbReference type="Pfam" id="PF12502">
    <property type="entry name" value="DUF3710"/>
    <property type="match status" value="1"/>
</dbReference>
<evidence type="ECO:0000313" key="2">
    <source>
        <dbReference type="EMBL" id="MEQ7846637.1"/>
    </source>
</evidence>